<evidence type="ECO:0000313" key="2">
    <source>
        <dbReference type="EMBL" id="MED6211128.1"/>
    </source>
</evidence>
<keyword evidence="3" id="KW-1185">Reference proteome</keyword>
<feature type="transmembrane region" description="Helical" evidence="1">
    <location>
        <begin position="20"/>
        <end position="41"/>
    </location>
</feature>
<evidence type="ECO:0000313" key="3">
    <source>
        <dbReference type="Proteomes" id="UP001341840"/>
    </source>
</evidence>
<sequence>MWFLVEGIQITWHYFFRDFPFFLLLASSGGFLLTVAFQIFVDSAPTAKILGGGSVGGSGDGAQREWTRIRVSPFGSLKEGFQDFLLWGYSDNKGLRQTNSTSFGCTQGIGDKKREEHGKIIDVSNPPPTGHSKSLLVQTFYCPSFALGTTPGSKEPNS</sequence>
<keyword evidence="1" id="KW-0472">Membrane</keyword>
<evidence type="ECO:0000256" key="1">
    <source>
        <dbReference type="SAM" id="Phobius"/>
    </source>
</evidence>
<organism evidence="2 3">
    <name type="scientific">Stylosanthes scabra</name>
    <dbReference type="NCBI Taxonomy" id="79078"/>
    <lineage>
        <taxon>Eukaryota</taxon>
        <taxon>Viridiplantae</taxon>
        <taxon>Streptophyta</taxon>
        <taxon>Embryophyta</taxon>
        <taxon>Tracheophyta</taxon>
        <taxon>Spermatophyta</taxon>
        <taxon>Magnoliopsida</taxon>
        <taxon>eudicotyledons</taxon>
        <taxon>Gunneridae</taxon>
        <taxon>Pentapetalae</taxon>
        <taxon>rosids</taxon>
        <taxon>fabids</taxon>
        <taxon>Fabales</taxon>
        <taxon>Fabaceae</taxon>
        <taxon>Papilionoideae</taxon>
        <taxon>50 kb inversion clade</taxon>
        <taxon>dalbergioids sensu lato</taxon>
        <taxon>Dalbergieae</taxon>
        <taxon>Pterocarpus clade</taxon>
        <taxon>Stylosanthes</taxon>
    </lineage>
</organism>
<keyword evidence="1" id="KW-1133">Transmembrane helix</keyword>
<reference evidence="2 3" key="1">
    <citation type="journal article" date="2023" name="Plants (Basel)">
        <title>Bridging the Gap: Combining Genomics and Transcriptomics Approaches to Understand Stylosanthes scabra, an Orphan Legume from the Brazilian Caatinga.</title>
        <authorList>
            <person name="Ferreira-Neto J.R.C."/>
            <person name="da Silva M.D."/>
            <person name="Binneck E."/>
            <person name="de Melo N.F."/>
            <person name="da Silva R.H."/>
            <person name="de Melo A.L.T.M."/>
            <person name="Pandolfi V."/>
            <person name="Bustamante F.O."/>
            <person name="Brasileiro-Vidal A.C."/>
            <person name="Benko-Iseppon A.M."/>
        </authorList>
    </citation>
    <scope>NUCLEOTIDE SEQUENCE [LARGE SCALE GENOMIC DNA]</scope>
    <source>
        <tissue evidence="2">Leaves</tissue>
    </source>
</reference>
<keyword evidence="1" id="KW-0812">Transmembrane</keyword>
<proteinExistence type="predicted"/>
<dbReference type="EMBL" id="JASCZI010242454">
    <property type="protein sequence ID" value="MED6211128.1"/>
    <property type="molecule type" value="Genomic_DNA"/>
</dbReference>
<accession>A0ABU6YQE1</accession>
<comment type="caution">
    <text evidence="2">The sequence shown here is derived from an EMBL/GenBank/DDBJ whole genome shotgun (WGS) entry which is preliminary data.</text>
</comment>
<gene>
    <name evidence="2" type="ORF">PIB30_065660</name>
</gene>
<dbReference type="Proteomes" id="UP001341840">
    <property type="component" value="Unassembled WGS sequence"/>
</dbReference>
<name>A0ABU6YQE1_9FABA</name>
<protein>
    <submittedName>
        <fullName evidence="2">Uncharacterized protein</fullName>
    </submittedName>
</protein>